<keyword evidence="2" id="KW-1133">Transmembrane helix</keyword>
<feature type="transmembrane region" description="Helical" evidence="2">
    <location>
        <begin position="270"/>
        <end position="293"/>
    </location>
</feature>
<keyword evidence="2" id="KW-0472">Membrane</keyword>
<gene>
    <name evidence="4" type="ORF">CSING_05020</name>
</gene>
<accession>A0A0B6EUQ1</accession>
<evidence type="ECO:0000256" key="3">
    <source>
        <dbReference type="SAM" id="SignalP"/>
    </source>
</evidence>
<dbReference type="KEGG" id="csx:CSING_05020"/>
<sequence>MKKRALVAALCCLSTASTTAVAAPVATAQTATANKTMADQYEVEFGTIPQPFKSVYGIETSTRLRYSGLPSGAKLTILGPNGGDTDTENGLYVAIQNDRELWLQIFPRSLPRAASTSNTVKFLVVYPDGSTEVVDHTFTVYPLQKLIYSPRIDAPMVQEGVDTNLTIEDLPKGAQVQIVDAPAGWKTSIRGNVLTVNASQTGSGSVVTYITFADGSNLPVTFEITAEPKSTTSKETEKPQLPGESTETDAADDKQSNPAISGGSSTAGTIAGVIGAVLAIALSIGGAAFAGLIPGLKLPF</sequence>
<protein>
    <submittedName>
        <fullName evidence="4">Uncharacterized protein</fullName>
    </submittedName>
</protein>
<keyword evidence="2" id="KW-0812">Transmembrane</keyword>
<evidence type="ECO:0000256" key="2">
    <source>
        <dbReference type="SAM" id="Phobius"/>
    </source>
</evidence>
<organism evidence="4 5">
    <name type="scientific">Corynebacterium singulare</name>
    <dbReference type="NCBI Taxonomy" id="161899"/>
    <lineage>
        <taxon>Bacteria</taxon>
        <taxon>Bacillati</taxon>
        <taxon>Actinomycetota</taxon>
        <taxon>Actinomycetes</taxon>
        <taxon>Mycobacteriales</taxon>
        <taxon>Corynebacteriaceae</taxon>
        <taxon>Corynebacterium</taxon>
    </lineage>
</organism>
<evidence type="ECO:0000313" key="4">
    <source>
        <dbReference type="EMBL" id="AJI78543.1"/>
    </source>
</evidence>
<proteinExistence type="predicted"/>
<feature type="region of interest" description="Disordered" evidence="1">
    <location>
        <begin position="225"/>
        <end position="262"/>
    </location>
</feature>
<keyword evidence="3" id="KW-0732">Signal</keyword>
<dbReference type="EMBL" id="CP010827">
    <property type="protein sequence ID" value="AJI78543.1"/>
    <property type="molecule type" value="Genomic_DNA"/>
</dbReference>
<dbReference type="HOGENOM" id="CLU_926577_0_0_11"/>
<feature type="chain" id="PRO_5002107916" evidence="3">
    <location>
        <begin position="23"/>
        <end position="300"/>
    </location>
</feature>
<name>A0A0B6EUQ1_9CORY</name>
<dbReference type="Proteomes" id="UP000031890">
    <property type="component" value="Chromosome"/>
</dbReference>
<dbReference type="AlphaFoldDB" id="A0A0B6EUQ1"/>
<reference evidence="4 5" key="1">
    <citation type="journal article" date="2015" name="Genome Announc.">
        <title>Complete Genome Sequence and Annotation of Corynebacterium singulare DSM 44357, Isolated from a Human Semen Specimen.</title>
        <authorList>
            <person name="Merten M."/>
            <person name="Brinkrolf K."/>
            <person name="Albersmeier A."/>
            <person name="Kutter Y."/>
            <person name="Ruckert C."/>
            <person name="Tauch A."/>
        </authorList>
    </citation>
    <scope>NUCLEOTIDE SEQUENCE [LARGE SCALE GENOMIC DNA]</scope>
    <source>
        <strain evidence="4">IBS B52218</strain>
    </source>
</reference>
<dbReference type="OrthoDB" id="8631677at2"/>
<evidence type="ECO:0000256" key="1">
    <source>
        <dbReference type="SAM" id="MobiDB-lite"/>
    </source>
</evidence>
<feature type="signal peptide" evidence="3">
    <location>
        <begin position="1"/>
        <end position="22"/>
    </location>
</feature>
<dbReference type="RefSeq" id="WP_144403115.1">
    <property type="nucleotide sequence ID" value="NZ_CP010827.1"/>
</dbReference>
<evidence type="ECO:0000313" key="5">
    <source>
        <dbReference type="Proteomes" id="UP000031890"/>
    </source>
</evidence>